<evidence type="ECO:0008006" key="10">
    <source>
        <dbReference type="Google" id="ProtNLM"/>
    </source>
</evidence>
<feature type="region of interest" description="Disordered" evidence="5">
    <location>
        <begin position="18"/>
        <end position="47"/>
    </location>
</feature>
<dbReference type="InParanoid" id="A0A7R8UNK0"/>
<dbReference type="InterPro" id="IPR056291">
    <property type="entry name" value="MORN_DRC7"/>
</dbReference>
<feature type="domain" description="Dynein regulatory complex subunit 7 MORN" evidence="6">
    <location>
        <begin position="244"/>
        <end position="518"/>
    </location>
</feature>
<dbReference type="GO" id="GO:0005856">
    <property type="term" value="C:cytoskeleton"/>
    <property type="evidence" value="ECO:0007669"/>
    <property type="project" value="UniProtKB-SubCell"/>
</dbReference>
<keyword evidence="2" id="KW-0963">Cytoplasm</keyword>
<evidence type="ECO:0000256" key="4">
    <source>
        <dbReference type="SAM" id="Coils"/>
    </source>
</evidence>
<evidence type="ECO:0000256" key="1">
    <source>
        <dbReference type="ARBA" id="ARBA00004245"/>
    </source>
</evidence>
<keyword evidence="4" id="KW-0175">Coiled coil</keyword>
<dbReference type="EMBL" id="LR899011">
    <property type="protein sequence ID" value="CAD7084119.1"/>
    <property type="molecule type" value="Genomic_DNA"/>
</dbReference>
<dbReference type="InterPro" id="IPR033551">
    <property type="entry name" value="DRC7/lobo"/>
</dbReference>
<dbReference type="OrthoDB" id="10262874at2759"/>
<dbReference type="GO" id="GO:0031514">
    <property type="term" value="C:motile cilium"/>
    <property type="evidence" value="ECO:0007669"/>
    <property type="project" value="TreeGrafter"/>
</dbReference>
<organism evidence="8 9">
    <name type="scientific">Hermetia illucens</name>
    <name type="common">Black soldier fly</name>
    <dbReference type="NCBI Taxonomy" id="343691"/>
    <lineage>
        <taxon>Eukaryota</taxon>
        <taxon>Metazoa</taxon>
        <taxon>Ecdysozoa</taxon>
        <taxon>Arthropoda</taxon>
        <taxon>Hexapoda</taxon>
        <taxon>Insecta</taxon>
        <taxon>Pterygota</taxon>
        <taxon>Neoptera</taxon>
        <taxon>Endopterygota</taxon>
        <taxon>Diptera</taxon>
        <taxon>Brachycera</taxon>
        <taxon>Stratiomyomorpha</taxon>
        <taxon>Stratiomyidae</taxon>
        <taxon>Hermetiinae</taxon>
        <taxon>Hermetia</taxon>
    </lineage>
</organism>
<dbReference type="GO" id="GO:0030317">
    <property type="term" value="P:flagellated sperm motility"/>
    <property type="evidence" value="ECO:0007669"/>
    <property type="project" value="TreeGrafter"/>
</dbReference>
<dbReference type="AlphaFoldDB" id="A0A7R8UNK0"/>
<evidence type="ECO:0000256" key="3">
    <source>
        <dbReference type="ARBA" id="ARBA00023212"/>
    </source>
</evidence>
<dbReference type="FunCoup" id="A0A7R8UNK0">
    <property type="interactions" value="15"/>
</dbReference>
<evidence type="ECO:0000256" key="2">
    <source>
        <dbReference type="ARBA" id="ARBA00022490"/>
    </source>
</evidence>
<accession>A0A7R8UNK0</accession>
<dbReference type="PANTHER" id="PTHR35249:SF2">
    <property type="entry name" value="DYNEIN REGULATORY COMPLEX SUBUNIT 7"/>
    <property type="match status" value="1"/>
</dbReference>
<evidence type="ECO:0000259" key="7">
    <source>
        <dbReference type="Pfam" id="PF24671"/>
    </source>
</evidence>
<feature type="coiled-coil region" evidence="4">
    <location>
        <begin position="54"/>
        <end position="88"/>
    </location>
</feature>
<feature type="coiled-coil region" evidence="4">
    <location>
        <begin position="576"/>
        <end position="643"/>
    </location>
</feature>
<gene>
    <name evidence="8" type="ORF">HERILL_LOCUS7030</name>
</gene>
<sequence length="677" mass="81662">MVVSGCATIETTLNDQRRVPCPFVPEDPVLEPESPAPMNKNKYELRGPPDLRSKFMVELEEKALQKELEEEERRLQEERDKSEELAKRPPDRFFGRRMHAWVAIIENAPWCYKPRPKVYNDEGEEIIPDPTAFFIEPSTGFRHETSSPKYLRIESIWNQHNYYINRQEPTENLLADMRWDLKNTDHWEHFLPAEPFELRVGESRDQDLEPGNQATLLVEKHLDILPSWVQKLRISLKDFESRFPNEEKSIYYKKALYQRYAPYFCYDGLMKRLTIFGDLDYQKPLKRWEWYENRMDYLNLIKIDFETKQIEESFIQGRKDCLKYFSHNAEPHQPKTFYFFDHPRLDCLRMMQVMPEKYVFHYNNREDLCYYQEFQTKPKERIRCHAKSLMEITEKFNRNEKVPVNKDIAIRQFQLTHGKIFLQFQYAADAITASTREFLKPPKPDYGEEIIFDPLQTNGYNANPLENPPTQAELYFLLLDQLKREETLKKIFEKRCTEYEELLNRRKNEMLNPRLEFSVFDPLRNEGARRIRLEEYEEERIRKEIAKLQDPDFLAPYLVLYERRKPNFEESWAAYNACLSDLKSRYTNLLNELQRRYEDLTSEARALKKFMSRFQDQFDDFDYDRLIKEAKNIELNKRMVQQRLILTHEEAQRKYEKVKESLLGDERLHLRKAAAFN</sequence>
<comment type="subcellular location">
    <subcellularLocation>
        <location evidence="1">Cytoplasm</location>
        <location evidence="1">Cytoskeleton</location>
    </subcellularLocation>
</comment>
<dbReference type="Proteomes" id="UP000594454">
    <property type="component" value="Chromosome 3"/>
</dbReference>
<dbReference type="Pfam" id="PF24671">
    <property type="entry name" value="DRC7_C"/>
    <property type="match status" value="1"/>
</dbReference>
<name>A0A7R8UNK0_HERIL</name>
<evidence type="ECO:0000259" key="6">
    <source>
        <dbReference type="Pfam" id="PF24667"/>
    </source>
</evidence>
<protein>
    <recommendedName>
        <fullName evidence="10">Dynein regulatory complex subunit 7</fullName>
    </recommendedName>
</protein>
<evidence type="ECO:0000256" key="5">
    <source>
        <dbReference type="SAM" id="MobiDB-lite"/>
    </source>
</evidence>
<reference evidence="8 9" key="1">
    <citation type="submission" date="2020-11" db="EMBL/GenBank/DDBJ databases">
        <authorList>
            <person name="Wallbank WR R."/>
            <person name="Pardo Diaz C."/>
            <person name="Kozak K."/>
            <person name="Martin S."/>
            <person name="Jiggins C."/>
            <person name="Moest M."/>
            <person name="Warren A I."/>
            <person name="Generalovic N T."/>
            <person name="Byers J.R.P. K."/>
            <person name="Montejo-Kovacevich G."/>
            <person name="Yen C E."/>
        </authorList>
    </citation>
    <scope>NUCLEOTIDE SEQUENCE [LARGE SCALE GENOMIC DNA]</scope>
</reference>
<dbReference type="Pfam" id="PF24667">
    <property type="entry name" value="MORN_DRC7"/>
    <property type="match status" value="1"/>
</dbReference>
<keyword evidence="3" id="KW-0206">Cytoskeleton</keyword>
<dbReference type="PANTHER" id="PTHR35249">
    <property type="entry name" value="DYNEIN REGULATORY COMPLEX SUBUNIT 7"/>
    <property type="match status" value="1"/>
</dbReference>
<proteinExistence type="predicted"/>
<feature type="domain" description="Dynein regulatory complex subunit 7 C-terminal" evidence="7">
    <location>
        <begin position="570"/>
        <end position="669"/>
    </location>
</feature>
<evidence type="ECO:0000313" key="8">
    <source>
        <dbReference type="EMBL" id="CAD7084119.1"/>
    </source>
</evidence>
<evidence type="ECO:0000313" key="9">
    <source>
        <dbReference type="Proteomes" id="UP000594454"/>
    </source>
</evidence>
<dbReference type="InterPro" id="IPR056292">
    <property type="entry name" value="DRC7_C"/>
</dbReference>
<keyword evidence="9" id="KW-1185">Reference proteome</keyword>